<proteinExistence type="predicted"/>
<dbReference type="Pfam" id="PF13483">
    <property type="entry name" value="Lactamase_B_3"/>
    <property type="match status" value="1"/>
</dbReference>
<dbReference type="eggNOG" id="COG2220">
    <property type="taxonomic scope" value="Bacteria"/>
</dbReference>
<dbReference type="Gene3D" id="3.60.15.10">
    <property type="entry name" value="Ribonuclease Z/Hydroxyacylglutathione hydrolase-like"/>
    <property type="match status" value="1"/>
</dbReference>
<dbReference type="HOGENOM" id="CLU_070010_0_0_7"/>
<reference evidence="2 3" key="1">
    <citation type="submission" date="2006-10" db="EMBL/GenBank/DDBJ databases">
        <title>Complete sequence of Syntrophobacter fumaroxidans MPOB.</title>
        <authorList>
            <consortium name="US DOE Joint Genome Institute"/>
            <person name="Copeland A."/>
            <person name="Lucas S."/>
            <person name="Lapidus A."/>
            <person name="Barry K."/>
            <person name="Detter J.C."/>
            <person name="Glavina del Rio T."/>
            <person name="Hammon N."/>
            <person name="Israni S."/>
            <person name="Pitluck S."/>
            <person name="Goltsman E.G."/>
            <person name="Martinez M."/>
            <person name="Schmutz J."/>
            <person name="Larimer F."/>
            <person name="Land M."/>
            <person name="Hauser L."/>
            <person name="Kyrpides N."/>
            <person name="Kim E."/>
            <person name="Boone D.R."/>
            <person name="Brockman F."/>
            <person name="Culley D."/>
            <person name="Ferry J."/>
            <person name="Gunsalus R."/>
            <person name="McInerney M.J."/>
            <person name="Morrison M."/>
            <person name="Plugge C."/>
            <person name="Rohlin L."/>
            <person name="Scholten J."/>
            <person name="Sieber J."/>
            <person name="Stams A.J.M."/>
            <person name="Worm P."/>
            <person name="Henstra A.M."/>
            <person name="Richardson P."/>
        </authorList>
    </citation>
    <scope>NUCLEOTIDE SEQUENCE [LARGE SCALE GENOMIC DNA]</scope>
    <source>
        <strain evidence="3">DSM 10017 / MPOB</strain>
    </source>
</reference>
<dbReference type="GO" id="GO:0016787">
    <property type="term" value="F:hydrolase activity"/>
    <property type="evidence" value="ECO:0007669"/>
    <property type="project" value="UniProtKB-KW"/>
</dbReference>
<evidence type="ECO:0000313" key="2">
    <source>
        <dbReference type="EMBL" id="ABK19589.1"/>
    </source>
</evidence>
<protein>
    <submittedName>
        <fullName evidence="2">Putative metal-dependent hydrolase</fullName>
    </submittedName>
</protein>
<dbReference type="InParanoid" id="A0LQ87"/>
<dbReference type="AlphaFoldDB" id="A0LQ87"/>
<dbReference type="FunCoup" id="A0LQ87">
    <property type="interactions" value="31"/>
</dbReference>
<gene>
    <name evidence="2" type="ordered locus">Sfum_3920</name>
</gene>
<dbReference type="PANTHER" id="PTHR43546">
    <property type="entry name" value="UPF0173 METAL-DEPENDENT HYDROLASE MJ1163-RELATED"/>
    <property type="match status" value="1"/>
</dbReference>
<organism evidence="2 3">
    <name type="scientific">Syntrophobacter fumaroxidans (strain DSM 10017 / MPOB)</name>
    <dbReference type="NCBI Taxonomy" id="335543"/>
    <lineage>
        <taxon>Bacteria</taxon>
        <taxon>Pseudomonadati</taxon>
        <taxon>Thermodesulfobacteriota</taxon>
        <taxon>Syntrophobacteria</taxon>
        <taxon>Syntrophobacterales</taxon>
        <taxon>Syntrophobacteraceae</taxon>
        <taxon>Syntrophobacter</taxon>
    </lineage>
</organism>
<dbReference type="KEGG" id="sfu:Sfum_3920"/>
<evidence type="ECO:0000313" key="3">
    <source>
        <dbReference type="Proteomes" id="UP000001784"/>
    </source>
</evidence>
<keyword evidence="2" id="KW-0378">Hydrolase</keyword>
<keyword evidence="3" id="KW-1185">Reference proteome</keyword>
<dbReference type="EMBL" id="CP000478">
    <property type="protein sequence ID" value="ABK19589.1"/>
    <property type="molecule type" value="Genomic_DNA"/>
</dbReference>
<accession>A0LQ87</accession>
<keyword evidence="1" id="KW-0732">Signal</keyword>
<dbReference type="RefSeq" id="WP_011700705.1">
    <property type="nucleotide sequence ID" value="NC_008554.1"/>
</dbReference>
<dbReference type="InterPro" id="IPR036866">
    <property type="entry name" value="RibonucZ/Hydroxyglut_hydro"/>
</dbReference>
<sequence length="244" mass="27346">MTKALTLVLFLVVAVFPDAGAQQVESDRFETAAGPLSVQFLGHGSLAFQFADKVIYVDPYSEVAEYSKLPKADIVFITHEHKDHFDPKALGHIVTDKTLVVLTETCGRQYQEGLVMHNGDLKTIQGITVEAVPAYNIVHLRPSGFPYHAKSFGNGYVFTFGEKRVYVAGDTENIPEMKDLKNIDIAFLPMNLPYTMTPEMVADAARIIRPRILYPYHYGETDVTQLIGLLKDEKSIEVRIRNLK</sequence>
<dbReference type="InterPro" id="IPR050114">
    <property type="entry name" value="UPF0173_UPF0282_UlaG_hydrolase"/>
</dbReference>
<evidence type="ECO:0000256" key="1">
    <source>
        <dbReference type="SAM" id="SignalP"/>
    </source>
</evidence>
<dbReference type="OrthoDB" id="9805728at2"/>
<name>A0LQ87_SYNFM</name>
<dbReference type="SUPFAM" id="SSF56281">
    <property type="entry name" value="Metallo-hydrolase/oxidoreductase"/>
    <property type="match status" value="1"/>
</dbReference>
<feature type="signal peptide" evidence="1">
    <location>
        <begin position="1"/>
        <end position="21"/>
    </location>
</feature>
<dbReference type="PANTHER" id="PTHR43546:SF3">
    <property type="entry name" value="UPF0173 METAL-DEPENDENT HYDROLASE MJ1163"/>
    <property type="match status" value="1"/>
</dbReference>
<dbReference type="Proteomes" id="UP000001784">
    <property type="component" value="Chromosome"/>
</dbReference>
<feature type="chain" id="PRO_5002626940" evidence="1">
    <location>
        <begin position="22"/>
        <end position="244"/>
    </location>
</feature>